<dbReference type="EMBL" id="JAPNKE010000002">
    <property type="protein sequence ID" value="MCY1010269.1"/>
    <property type="molecule type" value="Genomic_DNA"/>
</dbReference>
<evidence type="ECO:0000259" key="3">
    <source>
        <dbReference type="Pfam" id="PF07664"/>
    </source>
</evidence>
<feature type="transmembrane region" description="Helical" evidence="2">
    <location>
        <begin position="246"/>
        <end position="272"/>
    </location>
</feature>
<keyword evidence="2" id="KW-0472">Membrane</keyword>
<dbReference type="PANTHER" id="PTHR43185:SF1">
    <property type="entry name" value="FE(2+) TRANSPORTER FEOB"/>
    <property type="match status" value="1"/>
</dbReference>
<proteinExistence type="predicted"/>
<evidence type="ECO:0000256" key="2">
    <source>
        <dbReference type="SAM" id="Phobius"/>
    </source>
</evidence>
<feature type="transmembrane region" description="Helical" evidence="2">
    <location>
        <begin position="284"/>
        <end position="306"/>
    </location>
</feature>
<evidence type="ECO:0000313" key="5">
    <source>
        <dbReference type="EMBL" id="MCY1010269.1"/>
    </source>
</evidence>
<dbReference type="InterPro" id="IPR050860">
    <property type="entry name" value="FeoB_GTPase"/>
</dbReference>
<dbReference type="GO" id="GO:0005886">
    <property type="term" value="C:plasma membrane"/>
    <property type="evidence" value="ECO:0007669"/>
    <property type="project" value="TreeGrafter"/>
</dbReference>
<dbReference type="Pfam" id="PF07664">
    <property type="entry name" value="FeoB_C"/>
    <property type="match status" value="1"/>
</dbReference>
<dbReference type="GO" id="GO:0015093">
    <property type="term" value="F:ferrous iron transmembrane transporter activity"/>
    <property type="evidence" value="ECO:0007669"/>
    <property type="project" value="InterPro"/>
</dbReference>
<dbReference type="InterPro" id="IPR011642">
    <property type="entry name" value="Gate_dom"/>
</dbReference>
<dbReference type="RefSeq" id="WP_267773149.1">
    <property type="nucleotide sequence ID" value="NZ_JAPNKE010000002.1"/>
</dbReference>
<dbReference type="Pfam" id="PF07670">
    <property type="entry name" value="Gate"/>
    <property type="match status" value="2"/>
</dbReference>
<feature type="compositionally biased region" description="Low complexity" evidence="1">
    <location>
        <begin position="474"/>
        <end position="491"/>
    </location>
</feature>
<evidence type="ECO:0000256" key="1">
    <source>
        <dbReference type="SAM" id="MobiDB-lite"/>
    </source>
</evidence>
<feature type="region of interest" description="Disordered" evidence="1">
    <location>
        <begin position="469"/>
        <end position="491"/>
    </location>
</feature>
<dbReference type="AlphaFoldDB" id="A0A9X3EVL7"/>
<gene>
    <name evidence="5" type="ORF">OV079_32820</name>
</gene>
<feature type="transmembrane region" description="Helical" evidence="2">
    <location>
        <begin position="168"/>
        <end position="192"/>
    </location>
</feature>
<evidence type="ECO:0000313" key="6">
    <source>
        <dbReference type="Proteomes" id="UP001150924"/>
    </source>
</evidence>
<feature type="transmembrane region" description="Helical" evidence="2">
    <location>
        <begin position="344"/>
        <end position="363"/>
    </location>
</feature>
<dbReference type="InterPro" id="IPR011640">
    <property type="entry name" value="Fe2_transport_prot_B_C"/>
</dbReference>
<feature type="region of interest" description="Disordered" evidence="1">
    <location>
        <begin position="387"/>
        <end position="418"/>
    </location>
</feature>
<organism evidence="5 6">
    <name type="scientific">Nannocystis pusilla</name>
    <dbReference type="NCBI Taxonomy" id="889268"/>
    <lineage>
        <taxon>Bacteria</taxon>
        <taxon>Pseudomonadati</taxon>
        <taxon>Myxococcota</taxon>
        <taxon>Polyangia</taxon>
        <taxon>Nannocystales</taxon>
        <taxon>Nannocystaceae</taxon>
        <taxon>Nannocystis</taxon>
    </lineage>
</organism>
<name>A0A9X3EVL7_9BACT</name>
<dbReference type="Proteomes" id="UP001150924">
    <property type="component" value="Unassembled WGS sequence"/>
</dbReference>
<feature type="domain" description="Nucleoside transporter/FeoB GTPase Gate" evidence="4">
    <location>
        <begin position="346"/>
        <end position="466"/>
    </location>
</feature>
<evidence type="ECO:0000259" key="4">
    <source>
        <dbReference type="Pfam" id="PF07670"/>
    </source>
</evidence>
<feature type="domain" description="Nucleoside transporter/FeoB GTPase Gate" evidence="4">
    <location>
        <begin position="175"/>
        <end position="269"/>
    </location>
</feature>
<protein>
    <submittedName>
        <fullName evidence="5">Ferrous iron transporter B</fullName>
    </submittedName>
</protein>
<comment type="caution">
    <text evidence="5">The sequence shown here is derived from an EMBL/GenBank/DDBJ whole genome shotgun (WGS) entry which is preliminary data.</text>
</comment>
<keyword evidence="2" id="KW-1133">Transmembrane helix</keyword>
<dbReference type="PANTHER" id="PTHR43185">
    <property type="entry name" value="FERROUS IRON TRANSPORT PROTEIN B"/>
    <property type="match status" value="1"/>
</dbReference>
<feature type="domain" description="Ferrous iron transport protein B C-terminal" evidence="3">
    <location>
        <begin position="289"/>
        <end position="340"/>
    </location>
</feature>
<keyword evidence="2" id="KW-0812">Transmembrane</keyword>
<reference evidence="5" key="1">
    <citation type="submission" date="2022-11" db="EMBL/GenBank/DDBJ databases">
        <title>Minimal conservation of predation-associated metabolite biosynthetic gene clusters underscores biosynthetic potential of Myxococcota including descriptions for ten novel species: Archangium lansinium sp. nov., Myxococcus landrumus sp. nov., Nannocystis bai.</title>
        <authorList>
            <person name="Ahearne A."/>
            <person name="Stevens C."/>
            <person name="Phillips K."/>
        </authorList>
    </citation>
    <scope>NUCLEOTIDE SEQUENCE</scope>
    <source>
        <strain evidence="5">Na p29</strain>
    </source>
</reference>
<feature type="transmembrane region" description="Helical" evidence="2">
    <location>
        <begin position="112"/>
        <end position="133"/>
    </location>
</feature>
<accession>A0A9X3EVL7</accession>
<feature type="transmembrane region" description="Helical" evidence="2">
    <location>
        <begin position="212"/>
        <end position="234"/>
    </location>
</feature>
<sequence length="491" mass="52142">MSLRPSHRCARLLAGDDGLPAPPDIEAARWRWLVSAAAAGTLELAGPTAAEQAALAAHSPAALTAAAHARVIARYREVDALLAEIGFTAAQRERAPAMTRSAAIDRVLTHRVWGLLIFVGVMATIFSSIFTWAEPIMGAIEALIGWLSEQVGAALGPGVFTDLLTQGVIAGAGNVLVFVPQIALLFLLLGILEDSGYMARAAFLVDRLMARVGLHGRAFVPLLSGYACAIPAILGTRTITDPRDRLATILMIPFMSCSARLPIYVLFISALFPADDRVGPFTVGSLMLVGFYALSTVSALAVGAIWKRTALRGPTPPFVLELPPYRLPRLRNTLLHVYDRTADFVRQAGTVILAVTVVLWVLLSFPRPPDAPDSGRDVAEAVQIDPAAHAPKDMPSETAAAGPEDSQPDDDSPIVHSIGGRIGKAMEPVLRPMGQDFRMGIAILGSFAAREVMISTLGLVYGIEADDENQTRCATSSARPASPTARAGTPR</sequence>
<keyword evidence="6" id="KW-1185">Reference proteome</keyword>